<sequence>MAVDEPARDETYRELLLTPLWKCADYLPKMGAADAVDLDGFKLLYGSDPLYHWMGFDSDLMFAAHKAAGGMTSVYRQLGIGCERLFRQVLRDELGLTADQVTWSYEVLSEQDEEVVAGGKAAKARILSLDGRVESADIEARDRQQRFRDWMRAQQRALNITVDLKGAVFEVRQGYKSADSKRQNADLANASQALGHGYLPGLVIMSSQINQVVYERYKIGNWAVLLGVLGLDDPLKSTFDFLREVIGYDLVAFFERNSPKLRAEVETILRKLLEAK</sequence>
<evidence type="ECO:0000313" key="4">
    <source>
        <dbReference type="Proteomes" id="UP000230971"/>
    </source>
</evidence>
<dbReference type="EMBL" id="PDKV01000033">
    <property type="protein sequence ID" value="PIB75323.1"/>
    <property type="molecule type" value="Genomic_DNA"/>
</dbReference>
<organism evidence="1 3">
    <name type="scientific">Mycobacterium celatum</name>
    <dbReference type="NCBI Taxonomy" id="28045"/>
    <lineage>
        <taxon>Bacteria</taxon>
        <taxon>Bacillati</taxon>
        <taxon>Actinomycetota</taxon>
        <taxon>Actinomycetes</taxon>
        <taxon>Mycobacteriales</taxon>
        <taxon>Mycobacteriaceae</taxon>
        <taxon>Mycobacterium</taxon>
    </lineage>
</organism>
<accession>A0A1X1RK06</accession>
<reference evidence="1 3" key="1">
    <citation type="submission" date="2016-01" db="EMBL/GenBank/DDBJ databases">
        <title>The new phylogeny of the genus Mycobacterium.</title>
        <authorList>
            <person name="Tarcisio F."/>
            <person name="Conor M."/>
            <person name="Antonella G."/>
            <person name="Elisabetta G."/>
            <person name="Giulia F.S."/>
            <person name="Sara T."/>
            <person name="Anna F."/>
            <person name="Clotilde B."/>
            <person name="Roberto B."/>
            <person name="Veronica D.S."/>
            <person name="Fabio R."/>
            <person name="Monica P."/>
            <person name="Olivier J."/>
            <person name="Enrico T."/>
            <person name="Nicola S."/>
        </authorList>
    </citation>
    <scope>NUCLEOTIDE SEQUENCE [LARGE SCALE GENOMIC DNA]</scope>
    <source>
        <strain evidence="1 3">DSM 44243</strain>
    </source>
</reference>
<name>A0A1X1RK06_MYCCE</name>
<dbReference type="EMBL" id="LQOM01000048">
    <property type="protein sequence ID" value="ORV07920.1"/>
    <property type="molecule type" value="Genomic_DNA"/>
</dbReference>
<dbReference type="Proteomes" id="UP000230971">
    <property type="component" value="Unassembled WGS sequence"/>
</dbReference>
<comment type="caution">
    <text evidence="1">The sequence shown here is derived from an EMBL/GenBank/DDBJ whole genome shotgun (WGS) entry which is preliminary data.</text>
</comment>
<dbReference type="STRING" id="28045.AWB95_21145"/>
<reference evidence="2 4" key="2">
    <citation type="journal article" date="2017" name="Infect. Genet. Evol.">
        <title>The new phylogeny of the genus Mycobacterium: The old and the news.</title>
        <authorList>
            <person name="Tortoli E."/>
            <person name="Fedrizzi T."/>
            <person name="Meehan C.J."/>
            <person name="Trovato A."/>
            <person name="Grottola A."/>
            <person name="Giacobazzi E."/>
            <person name="Serpini G.F."/>
            <person name="Tagliazucchi S."/>
            <person name="Fabio A."/>
            <person name="Bettua C."/>
            <person name="Bertorelli R."/>
            <person name="Frascaro F."/>
            <person name="De Sanctis V."/>
            <person name="Pecorari M."/>
            <person name="Jousson O."/>
            <person name="Segata N."/>
            <person name="Cirillo D.M."/>
        </authorList>
    </citation>
    <scope>NUCLEOTIDE SEQUENCE [LARGE SCALE GENOMIC DNA]</scope>
    <source>
        <strain evidence="2 4">NCTC 12882</strain>
    </source>
</reference>
<protein>
    <submittedName>
        <fullName evidence="1">Uncharacterized protein</fullName>
    </submittedName>
</protein>
<evidence type="ECO:0000313" key="1">
    <source>
        <dbReference type="EMBL" id="ORV07920.1"/>
    </source>
</evidence>
<keyword evidence="3" id="KW-1185">Reference proteome</keyword>
<gene>
    <name evidence="1" type="ORF">AWB95_21145</name>
    <name evidence="2" type="ORF">CQY23_20170</name>
</gene>
<evidence type="ECO:0000313" key="3">
    <source>
        <dbReference type="Proteomes" id="UP000193907"/>
    </source>
</evidence>
<dbReference type="AlphaFoldDB" id="A0A1X1RK06"/>
<dbReference type="Proteomes" id="UP000193907">
    <property type="component" value="Unassembled WGS sequence"/>
</dbReference>
<proteinExistence type="predicted"/>
<dbReference type="RefSeq" id="WP_062539251.1">
    <property type="nucleotide sequence ID" value="NZ_BBUN01000092.1"/>
</dbReference>
<dbReference type="OrthoDB" id="445530at2"/>
<evidence type="ECO:0000313" key="2">
    <source>
        <dbReference type="EMBL" id="PIB75323.1"/>
    </source>
</evidence>